<keyword evidence="4 7" id="KW-0418">Kinase</keyword>
<dbReference type="NCBIfam" id="TIGR00749">
    <property type="entry name" value="glk"/>
    <property type="match status" value="1"/>
</dbReference>
<comment type="caution">
    <text evidence="9">The sequence shown here is derived from an EMBL/GenBank/DDBJ whole genome shotgun (WGS) entry which is preliminary data.</text>
</comment>
<dbReference type="Proteomes" id="UP000270834">
    <property type="component" value="Unassembled WGS sequence"/>
</dbReference>
<evidence type="ECO:0000313" key="9">
    <source>
        <dbReference type="EMBL" id="RMS56970.1"/>
    </source>
</evidence>
<dbReference type="SUPFAM" id="SSF53067">
    <property type="entry name" value="Actin-like ATPase domain"/>
    <property type="match status" value="1"/>
</dbReference>
<evidence type="ECO:0000256" key="2">
    <source>
        <dbReference type="ARBA" id="ARBA00022679"/>
    </source>
</evidence>
<dbReference type="HAMAP" id="MF_00524">
    <property type="entry name" value="Glucokinase"/>
    <property type="match status" value="1"/>
</dbReference>
<proteinExistence type="inferred from homology"/>
<keyword evidence="2 7" id="KW-0808">Transferase</keyword>
<keyword evidence="1 7" id="KW-0963">Cytoplasm</keyword>
<dbReference type="CDD" id="cd24008">
    <property type="entry name" value="ASKHA_NBD_GLK"/>
    <property type="match status" value="1"/>
</dbReference>
<evidence type="ECO:0000256" key="8">
    <source>
        <dbReference type="RuleBase" id="RU004046"/>
    </source>
</evidence>
<dbReference type="Gene3D" id="3.40.367.20">
    <property type="match status" value="1"/>
</dbReference>
<dbReference type="GO" id="GO:0005536">
    <property type="term" value="F:D-glucose binding"/>
    <property type="evidence" value="ECO:0007669"/>
    <property type="project" value="InterPro"/>
</dbReference>
<dbReference type="NCBIfam" id="NF001415">
    <property type="entry name" value="PRK00292.1-2"/>
    <property type="match status" value="1"/>
</dbReference>
<protein>
    <recommendedName>
        <fullName evidence="7">Glucokinase</fullName>
        <ecNumber evidence="7">2.7.1.2</ecNumber>
    </recommendedName>
    <alternativeName>
        <fullName evidence="7">Glucose kinase</fullName>
    </alternativeName>
</protein>
<evidence type="ECO:0000256" key="1">
    <source>
        <dbReference type="ARBA" id="ARBA00022490"/>
    </source>
</evidence>
<keyword evidence="3 7" id="KW-0547">Nucleotide-binding</keyword>
<evidence type="ECO:0000313" key="10">
    <source>
        <dbReference type="Proteomes" id="UP000270834"/>
    </source>
</evidence>
<name>A0A3M5E5S6_PSEAI</name>
<dbReference type="PANTHER" id="PTHR47690">
    <property type="entry name" value="GLUCOKINASE"/>
    <property type="match status" value="1"/>
</dbReference>
<evidence type="ECO:0000256" key="4">
    <source>
        <dbReference type="ARBA" id="ARBA00022777"/>
    </source>
</evidence>
<evidence type="ECO:0000256" key="7">
    <source>
        <dbReference type="HAMAP-Rule" id="MF_00524"/>
    </source>
</evidence>
<dbReference type="EC" id="2.7.1.2" evidence="7"/>
<sequence>MAGGCLSGNICRPSRPGAGHCGSTTMNNDNKRSAGGLGLVGDIGGTNARFALWRGQRLESIEVLACADYPRPELAVRDYLARIGESVANIDSVCLACAGPVGAADFRFTNNHWVINRAAFREELGLDHLLLVNDFSTMAWAASRLGADELVQVRAGSAQADRARLIIGPGTGLGVGSLLPLGGGRWEVLPCEGGHVDLPVTSPRDFALWQGLQARYGHVSAERALSGNGLLALYEISCALDGVAVRASSAAEVGALAMAGDAQADAVLEHFFLWLARVAGNAVLTVGALGGVYITGGIVPRFLERFIASGFAEAFASRGKTSGAYLQDVPVWVMTAEHPGLLGAGVALQQALDAEG</sequence>
<dbReference type="FunFam" id="3.40.367.20:FF:000013">
    <property type="entry name" value="Glucokinase"/>
    <property type="match status" value="1"/>
</dbReference>
<dbReference type="GO" id="GO:0005829">
    <property type="term" value="C:cytosol"/>
    <property type="evidence" value="ECO:0007669"/>
    <property type="project" value="TreeGrafter"/>
</dbReference>
<dbReference type="EMBL" id="RBSQ01000484">
    <property type="protein sequence ID" value="RMS56970.1"/>
    <property type="molecule type" value="Genomic_DNA"/>
</dbReference>
<keyword evidence="5 7" id="KW-0067">ATP-binding</keyword>
<gene>
    <name evidence="7" type="primary">glk</name>
    <name evidence="9" type="ORF">ALP65_02524</name>
</gene>
<evidence type="ECO:0000256" key="6">
    <source>
        <dbReference type="ARBA" id="ARBA00023152"/>
    </source>
</evidence>
<dbReference type="PANTHER" id="PTHR47690:SF1">
    <property type="entry name" value="GLUCOKINASE"/>
    <property type="match status" value="1"/>
</dbReference>
<dbReference type="InterPro" id="IPR003836">
    <property type="entry name" value="Glucokinase"/>
</dbReference>
<comment type="similarity">
    <text evidence="7 8">Belongs to the bacterial glucokinase family.</text>
</comment>
<dbReference type="InterPro" id="IPR043129">
    <property type="entry name" value="ATPase_NBD"/>
</dbReference>
<dbReference type="GO" id="GO:0004340">
    <property type="term" value="F:glucokinase activity"/>
    <property type="evidence" value="ECO:0007669"/>
    <property type="project" value="UniProtKB-UniRule"/>
</dbReference>
<dbReference type="GO" id="GO:0006096">
    <property type="term" value="P:glycolytic process"/>
    <property type="evidence" value="ECO:0007669"/>
    <property type="project" value="UniProtKB-UniRule"/>
</dbReference>
<feature type="binding site" evidence="7">
    <location>
        <begin position="41"/>
        <end position="46"/>
    </location>
    <ligand>
        <name>ATP</name>
        <dbReference type="ChEBI" id="CHEBI:30616"/>
    </ligand>
</feature>
<comment type="subcellular location">
    <subcellularLocation>
        <location evidence="7">Cytoplasm</location>
    </subcellularLocation>
</comment>
<dbReference type="InterPro" id="IPR050201">
    <property type="entry name" value="Bacterial_glucokinase"/>
</dbReference>
<organism evidence="9 10">
    <name type="scientific">Pseudomonas aeruginosa</name>
    <dbReference type="NCBI Taxonomy" id="287"/>
    <lineage>
        <taxon>Bacteria</taxon>
        <taxon>Pseudomonadati</taxon>
        <taxon>Pseudomonadota</taxon>
        <taxon>Gammaproteobacteria</taxon>
        <taxon>Pseudomonadales</taxon>
        <taxon>Pseudomonadaceae</taxon>
        <taxon>Pseudomonas</taxon>
    </lineage>
</organism>
<comment type="catalytic activity">
    <reaction evidence="7">
        <text>D-glucose + ATP = D-glucose 6-phosphate + ADP + H(+)</text>
        <dbReference type="Rhea" id="RHEA:17825"/>
        <dbReference type="ChEBI" id="CHEBI:4167"/>
        <dbReference type="ChEBI" id="CHEBI:15378"/>
        <dbReference type="ChEBI" id="CHEBI:30616"/>
        <dbReference type="ChEBI" id="CHEBI:61548"/>
        <dbReference type="ChEBI" id="CHEBI:456216"/>
        <dbReference type="EC" id="2.7.1.2"/>
    </reaction>
</comment>
<dbReference type="AlphaFoldDB" id="A0A3M5E5S6"/>
<evidence type="ECO:0000256" key="5">
    <source>
        <dbReference type="ARBA" id="ARBA00022840"/>
    </source>
</evidence>
<evidence type="ECO:0000256" key="3">
    <source>
        <dbReference type="ARBA" id="ARBA00022741"/>
    </source>
</evidence>
<reference evidence="9 10" key="1">
    <citation type="submission" date="2018-08" db="EMBL/GenBank/DDBJ databases">
        <title>Recombination of ecologically and evolutionarily significant loci maintains genetic cohesion in the Pseudomonas syringae species complex.</title>
        <authorList>
            <person name="Dillon M."/>
            <person name="Thakur S."/>
            <person name="Almeida R.N.D."/>
            <person name="Weir B.S."/>
            <person name="Guttman D.S."/>
        </authorList>
    </citation>
    <scope>NUCLEOTIDE SEQUENCE [LARGE SCALE GENOMIC DNA]</scope>
    <source>
        <strain evidence="9 10">ICMP 7846</strain>
    </source>
</reference>
<keyword evidence="6 7" id="KW-0324">Glycolysis</keyword>
<dbReference type="Pfam" id="PF02685">
    <property type="entry name" value="Glucokinase"/>
    <property type="match status" value="1"/>
</dbReference>
<dbReference type="GO" id="GO:0005524">
    <property type="term" value="F:ATP binding"/>
    <property type="evidence" value="ECO:0007669"/>
    <property type="project" value="UniProtKB-UniRule"/>
</dbReference>
<dbReference type="Gene3D" id="3.30.420.40">
    <property type="match status" value="1"/>
</dbReference>
<accession>A0A3M5E5S6</accession>